<name>A0A1S4KI14_CULQU</name>
<evidence type="ECO:0000313" key="1">
    <source>
        <dbReference type="EnsemblMetazoa" id="CPIJ039845-PA"/>
    </source>
</evidence>
<dbReference type="GO" id="GO:0016020">
    <property type="term" value="C:membrane"/>
    <property type="evidence" value="ECO:0007669"/>
    <property type="project" value="InterPro"/>
</dbReference>
<organism evidence="1 2">
    <name type="scientific">Culex quinquefasciatus</name>
    <name type="common">Southern house mosquito</name>
    <name type="synonym">Culex pungens</name>
    <dbReference type="NCBI Taxonomy" id="7176"/>
    <lineage>
        <taxon>Eukaryota</taxon>
        <taxon>Metazoa</taxon>
        <taxon>Ecdysozoa</taxon>
        <taxon>Arthropoda</taxon>
        <taxon>Hexapoda</taxon>
        <taxon>Insecta</taxon>
        <taxon>Pterygota</taxon>
        <taxon>Neoptera</taxon>
        <taxon>Endopterygota</taxon>
        <taxon>Diptera</taxon>
        <taxon>Nematocera</taxon>
        <taxon>Culicoidea</taxon>
        <taxon>Culicidae</taxon>
        <taxon>Culicinae</taxon>
        <taxon>Culicini</taxon>
        <taxon>Culex</taxon>
        <taxon>Culex</taxon>
    </lineage>
</organism>
<evidence type="ECO:0000313" key="2">
    <source>
        <dbReference type="Proteomes" id="UP000002320"/>
    </source>
</evidence>
<dbReference type="AlphaFoldDB" id="A0A1S4KI14"/>
<proteinExistence type="predicted"/>
<accession>A0A1S4KI14</accession>
<dbReference type="Proteomes" id="UP000002320">
    <property type="component" value="Unassembled WGS sequence"/>
</dbReference>
<dbReference type="Gene3D" id="1.10.1450.10">
    <property type="entry name" value="Tetraspanin"/>
    <property type="match status" value="1"/>
</dbReference>
<protein>
    <recommendedName>
        <fullName evidence="3">Tetraspanin</fullName>
    </recommendedName>
</protein>
<evidence type="ECO:0008006" key="3">
    <source>
        <dbReference type="Google" id="ProtNLM"/>
    </source>
</evidence>
<dbReference type="InterPro" id="IPR008952">
    <property type="entry name" value="Tetraspanin_EC2_sf"/>
</dbReference>
<keyword evidence="2" id="KW-1185">Reference proteome</keyword>
<dbReference type="InParanoid" id="A0A1S4KI14"/>
<sequence>MLPSNTKQFLLVFQMASLLNLAVLFHLISICLGIIRIGWEEFIKHELRTTKKKLRLLENDGMLIMLQLISFHNLTVQIFGMLRAKRTFVSPFSNAISFSSKCWLFLAIEALVFDILKLLLSLQLSQGLTLETEGVLINGIEMYNIDIYWNIFWNQIQFSNSCCGVSFYKDWRNIIWRNLDQERIYTQLVKNNKTIVPSSCCQSQALCNIVAVKIEYDGSFVDISDFETVNVFQNGCLSSFIQNATDRIEIGMAITFSSITIQVR</sequence>
<reference evidence="1" key="1">
    <citation type="submission" date="2020-05" db="UniProtKB">
        <authorList>
            <consortium name="EnsemblMetazoa"/>
        </authorList>
    </citation>
    <scope>IDENTIFICATION</scope>
    <source>
        <strain evidence="1">JHB</strain>
    </source>
</reference>
<dbReference type="VEuPathDB" id="VectorBase:CPIJ039845"/>
<dbReference type="SUPFAM" id="SSF48652">
    <property type="entry name" value="Tetraspanin"/>
    <property type="match status" value="1"/>
</dbReference>
<dbReference type="EnsemblMetazoa" id="CPIJ039845-RA">
    <property type="protein sequence ID" value="CPIJ039845-PA"/>
    <property type="gene ID" value="CPIJ039845"/>
</dbReference>